<protein>
    <submittedName>
        <fullName evidence="3">Uncharacterized protein</fullName>
    </submittedName>
</protein>
<reference evidence="3" key="1">
    <citation type="submission" date="2022-08" db="EMBL/GenBank/DDBJ databases">
        <authorList>
            <consortium name="DOE Joint Genome Institute"/>
            <person name="Min B."/>
            <person name="Sierra-Patev S."/>
            <person name="Naranjo-Ortiz M."/>
            <person name="Looney B."/>
            <person name="Konkel Z."/>
            <person name="Slot J.C."/>
            <person name="Sakamoto Y."/>
            <person name="Steenwyk J.L."/>
            <person name="Rokas A."/>
            <person name="Carro J."/>
            <person name="Camarero S."/>
            <person name="Ferreira P."/>
            <person name="Molpeceres G."/>
            <person name="Ruiz-duenas F.J."/>
            <person name="Serrano A."/>
            <person name="Henrissat B."/>
            <person name="Drula E."/>
            <person name="Hughes K.W."/>
            <person name="Mata J.L."/>
            <person name="Ishikawa N.K."/>
            <person name="Vargas-Isla R."/>
            <person name="Ushijima S."/>
            <person name="Smith C.A."/>
            <person name="Ahrendt S."/>
            <person name="Andreopoulos W."/>
            <person name="He G."/>
            <person name="LaButti K."/>
            <person name="Lipzen A."/>
            <person name="Ng V."/>
            <person name="Riley R."/>
            <person name="Sandor L."/>
            <person name="Barry K."/>
            <person name="Martinez A.T."/>
            <person name="Xiao Y."/>
            <person name="Gibbons J.G."/>
            <person name="Terashima K."/>
            <person name="Hibbett D.S."/>
            <person name="Grigoriev I.V."/>
        </authorList>
    </citation>
    <scope>NUCLEOTIDE SEQUENCE</scope>
    <source>
        <strain evidence="3">ET3784</strain>
    </source>
</reference>
<evidence type="ECO:0000313" key="4">
    <source>
        <dbReference type="Proteomes" id="UP001176059"/>
    </source>
</evidence>
<keyword evidence="4" id="KW-1185">Reference proteome</keyword>
<name>A0AA38MWS9_9AGAR</name>
<gene>
    <name evidence="3" type="ORF">DFJ43DRAFT_1091885</name>
</gene>
<sequence>MLLPAQVSFGLICIVTTMYIAVHFSITAYLILASLPSAFDWNFTPSVLPAFRFSPTQRMEMTERAISMHWQPKHGFHLTLTLDSAVAFLSGVHKLSGSDIYATPRPHLRNAMQLRRDHFLALLDPDVTVRTSNTQGSRSETVKSLKLPQT</sequence>
<reference evidence="3" key="2">
    <citation type="journal article" date="2023" name="Proc. Natl. Acad. Sci. U.S.A.">
        <title>A global phylogenomic analysis of the shiitake genus Lentinula.</title>
        <authorList>
            <person name="Sierra-Patev S."/>
            <person name="Min B."/>
            <person name="Naranjo-Ortiz M."/>
            <person name="Looney B."/>
            <person name="Konkel Z."/>
            <person name="Slot J.C."/>
            <person name="Sakamoto Y."/>
            <person name="Steenwyk J.L."/>
            <person name="Rokas A."/>
            <person name="Carro J."/>
            <person name="Camarero S."/>
            <person name="Ferreira P."/>
            <person name="Molpeceres G."/>
            <person name="Ruiz-Duenas F.J."/>
            <person name="Serrano A."/>
            <person name="Henrissat B."/>
            <person name="Drula E."/>
            <person name="Hughes K.W."/>
            <person name="Mata J.L."/>
            <person name="Ishikawa N.K."/>
            <person name="Vargas-Isla R."/>
            <person name="Ushijima S."/>
            <person name="Smith C.A."/>
            <person name="Donoghue J."/>
            <person name="Ahrendt S."/>
            <person name="Andreopoulos W."/>
            <person name="He G."/>
            <person name="LaButti K."/>
            <person name="Lipzen A."/>
            <person name="Ng V."/>
            <person name="Riley R."/>
            <person name="Sandor L."/>
            <person name="Barry K."/>
            <person name="Martinez A.T."/>
            <person name="Xiao Y."/>
            <person name="Gibbons J.G."/>
            <person name="Terashima K."/>
            <person name="Grigoriev I.V."/>
            <person name="Hibbett D."/>
        </authorList>
    </citation>
    <scope>NUCLEOTIDE SEQUENCE</scope>
    <source>
        <strain evidence="3">ET3784</strain>
    </source>
</reference>
<dbReference type="EMBL" id="JANVFO010000052">
    <property type="protein sequence ID" value="KAJ3723617.1"/>
    <property type="molecule type" value="Genomic_DNA"/>
</dbReference>
<comment type="caution">
    <text evidence="3">The sequence shown here is derived from an EMBL/GenBank/DDBJ whole genome shotgun (WGS) entry which is preliminary data.</text>
</comment>
<keyword evidence="2" id="KW-1133">Transmembrane helix</keyword>
<accession>A0AA38MWS9</accession>
<feature type="region of interest" description="Disordered" evidence="1">
    <location>
        <begin position="130"/>
        <end position="150"/>
    </location>
</feature>
<proteinExistence type="predicted"/>
<keyword evidence="2" id="KW-0812">Transmembrane</keyword>
<dbReference type="AlphaFoldDB" id="A0AA38MWS9"/>
<feature type="transmembrane region" description="Helical" evidence="2">
    <location>
        <begin position="6"/>
        <end position="32"/>
    </location>
</feature>
<organism evidence="3 4">
    <name type="scientific">Lentinula guzmanii</name>
    <dbReference type="NCBI Taxonomy" id="2804957"/>
    <lineage>
        <taxon>Eukaryota</taxon>
        <taxon>Fungi</taxon>
        <taxon>Dikarya</taxon>
        <taxon>Basidiomycota</taxon>
        <taxon>Agaricomycotina</taxon>
        <taxon>Agaricomycetes</taxon>
        <taxon>Agaricomycetidae</taxon>
        <taxon>Agaricales</taxon>
        <taxon>Marasmiineae</taxon>
        <taxon>Omphalotaceae</taxon>
        <taxon>Lentinula</taxon>
    </lineage>
</organism>
<evidence type="ECO:0000256" key="1">
    <source>
        <dbReference type="SAM" id="MobiDB-lite"/>
    </source>
</evidence>
<dbReference type="Proteomes" id="UP001176059">
    <property type="component" value="Unassembled WGS sequence"/>
</dbReference>
<evidence type="ECO:0000313" key="3">
    <source>
        <dbReference type="EMBL" id="KAJ3723617.1"/>
    </source>
</evidence>
<feature type="compositionally biased region" description="Polar residues" evidence="1">
    <location>
        <begin position="130"/>
        <end position="139"/>
    </location>
</feature>
<evidence type="ECO:0000256" key="2">
    <source>
        <dbReference type="SAM" id="Phobius"/>
    </source>
</evidence>
<keyword evidence="2" id="KW-0472">Membrane</keyword>